<dbReference type="SUPFAM" id="SSF53697">
    <property type="entry name" value="SIS domain"/>
    <property type="match status" value="1"/>
</dbReference>
<keyword evidence="7" id="KW-1185">Reference proteome</keyword>
<name>A0ABT2Z619_9RHOB</name>
<dbReference type="InterPro" id="IPR047640">
    <property type="entry name" value="RpiR-like"/>
</dbReference>
<feature type="domain" description="HTH rpiR-type" evidence="4">
    <location>
        <begin position="13"/>
        <end position="89"/>
    </location>
</feature>
<dbReference type="SUPFAM" id="SSF46689">
    <property type="entry name" value="Homeodomain-like"/>
    <property type="match status" value="1"/>
</dbReference>
<evidence type="ECO:0000256" key="3">
    <source>
        <dbReference type="ARBA" id="ARBA00023163"/>
    </source>
</evidence>
<accession>A0ABT2Z619</accession>
<dbReference type="Gene3D" id="3.40.50.10490">
    <property type="entry name" value="Glucose-6-phosphate isomerase like protein, domain 1"/>
    <property type="match status" value="1"/>
</dbReference>
<dbReference type="CDD" id="cd05013">
    <property type="entry name" value="SIS_RpiR"/>
    <property type="match status" value="1"/>
</dbReference>
<evidence type="ECO:0000313" key="7">
    <source>
        <dbReference type="Proteomes" id="UP001652503"/>
    </source>
</evidence>
<dbReference type="InterPro" id="IPR000281">
    <property type="entry name" value="HTH_RpiR"/>
</dbReference>
<comment type="caution">
    <text evidence="6">The sequence shown here is derived from an EMBL/GenBank/DDBJ whole genome shotgun (WGS) entry which is preliminary data.</text>
</comment>
<dbReference type="InterPro" id="IPR001347">
    <property type="entry name" value="SIS_dom"/>
</dbReference>
<keyword evidence="2" id="KW-0238">DNA-binding</keyword>
<keyword evidence="1" id="KW-0805">Transcription regulation</keyword>
<dbReference type="InterPro" id="IPR036388">
    <property type="entry name" value="WH-like_DNA-bd_sf"/>
</dbReference>
<dbReference type="PANTHER" id="PTHR30514">
    <property type="entry name" value="GLUCOKINASE"/>
    <property type="match status" value="1"/>
</dbReference>
<dbReference type="InterPro" id="IPR035472">
    <property type="entry name" value="RpiR-like_SIS"/>
</dbReference>
<dbReference type="EMBL" id="JAOWLA010000021">
    <property type="protein sequence ID" value="MCV2866574.1"/>
    <property type="molecule type" value="Genomic_DNA"/>
</dbReference>
<dbReference type="PROSITE" id="PS51071">
    <property type="entry name" value="HTH_RPIR"/>
    <property type="match status" value="1"/>
</dbReference>
<dbReference type="PROSITE" id="PS51464">
    <property type="entry name" value="SIS"/>
    <property type="match status" value="1"/>
</dbReference>
<organism evidence="6 7">
    <name type="scientific">Albidovulum sediminicola</name>
    <dbReference type="NCBI Taxonomy" id="2984331"/>
    <lineage>
        <taxon>Bacteria</taxon>
        <taxon>Pseudomonadati</taxon>
        <taxon>Pseudomonadota</taxon>
        <taxon>Alphaproteobacteria</taxon>
        <taxon>Rhodobacterales</taxon>
        <taxon>Paracoccaceae</taxon>
        <taxon>Albidovulum</taxon>
    </lineage>
</organism>
<dbReference type="Pfam" id="PF01418">
    <property type="entry name" value="HTH_6"/>
    <property type="match status" value="1"/>
</dbReference>
<reference evidence="6 7" key="1">
    <citation type="submission" date="2022-10" db="EMBL/GenBank/DDBJ databases">
        <title>Defluviimonas sp. nov., isolated from ocean surface water.</title>
        <authorList>
            <person name="He W."/>
            <person name="Wang L."/>
            <person name="Zhang D.-F."/>
        </authorList>
    </citation>
    <scope>NUCLEOTIDE SEQUENCE [LARGE SCALE GENOMIC DNA]</scope>
    <source>
        <strain evidence="6 7">WL0075</strain>
    </source>
</reference>
<dbReference type="Proteomes" id="UP001652503">
    <property type="component" value="Unassembled WGS sequence"/>
</dbReference>
<dbReference type="PANTHER" id="PTHR30514:SF18">
    <property type="entry name" value="RPIR-FAMILY TRANSCRIPTIONAL REGULATOR"/>
    <property type="match status" value="1"/>
</dbReference>
<dbReference type="Pfam" id="PF01380">
    <property type="entry name" value="SIS"/>
    <property type="match status" value="1"/>
</dbReference>
<dbReference type="InterPro" id="IPR009057">
    <property type="entry name" value="Homeodomain-like_sf"/>
</dbReference>
<sequence length="303" mass="33358">MNQTNEPTPATSHEILERIQVARADLTPELAKLAGFLLDNPNEIGVCSIRQLAAKADVKPNTLVRLSRAIGMDSYESFREIFRDEIRQGRETYPDRARWLQSLAQRDEMGALYAASAEAAIDNIEGFFASTDHRAIERAAREIVAARRCYALGVGVNNAIAQNFAYLAGMAIDGVRALPQGGTQPVDGLARANESDILIAMTFRPYRREIVEAVAIARAQGVRVIAISDSLASPIMPDAQHRFVIPTDTPQFFISTVALTAFFEVLIAFIIAEAGEDVVSSIESYHSQRHALGIYVEEKDKHE</sequence>
<dbReference type="InterPro" id="IPR046348">
    <property type="entry name" value="SIS_dom_sf"/>
</dbReference>
<dbReference type="RefSeq" id="WP_263723110.1">
    <property type="nucleotide sequence ID" value="NZ_JAOWLA010000021.1"/>
</dbReference>
<keyword evidence="3" id="KW-0804">Transcription</keyword>
<dbReference type="Gene3D" id="1.10.10.10">
    <property type="entry name" value="Winged helix-like DNA-binding domain superfamily/Winged helix DNA-binding domain"/>
    <property type="match status" value="1"/>
</dbReference>
<feature type="domain" description="SIS" evidence="5">
    <location>
        <begin position="139"/>
        <end position="276"/>
    </location>
</feature>
<protein>
    <submittedName>
        <fullName evidence="6">MurR/RpiR family transcriptional regulator</fullName>
    </submittedName>
</protein>
<evidence type="ECO:0000256" key="2">
    <source>
        <dbReference type="ARBA" id="ARBA00023125"/>
    </source>
</evidence>
<proteinExistence type="predicted"/>
<evidence type="ECO:0000256" key="1">
    <source>
        <dbReference type="ARBA" id="ARBA00023015"/>
    </source>
</evidence>
<gene>
    <name evidence="6" type="ORF">OE647_17820</name>
</gene>
<evidence type="ECO:0000313" key="6">
    <source>
        <dbReference type="EMBL" id="MCV2866574.1"/>
    </source>
</evidence>
<evidence type="ECO:0000259" key="5">
    <source>
        <dbReference type="PROSITE" id="PS51464"/>
    </source>
</evidence>
<evidence type="ECO:0000259" key="4">
    <source>
        <dbReference type="PROSITE" id="PS51071"/>
    </source>
</evidence>